<dbReference type="Proteomes" id="UP000276133">
    <property type="component" value="Unassembled WGS sequence"/>
</dbReference>
<sequence>MGFLLIEPNFLLYLKKVLISNRQLSFTLSQSKMRWKENIGGKALTPQNFIYKYLNRAKIFSPYCYEKLFLREITLALPTFQNFEFTNYIFVDETTIRPSERLI</sequence>
<comment type="caution">
    <text evidence="1">The sequence shown here is derived from an EMBL/GenBank/DDBJ whole genome shotgun (WGS) entry which is preliminary data.</text>
</comment>
<reference evidence="1 2" key="1">
    <citation type="journal article" date="2018" name="Sci. Rep.">
        <title>Genomic signatures of local adaptation to the degree of environmental predictability in rotifers.</title>
        <authorList>
            <person name="Franch-Gras L."/>
            <person name="Hahn C."/>
            <person name="Garcia-Roger E.M."/>
            <person name="Carmona M.J."/>
            <person name="Serra M."/>
            <person name="Gomez A."/>
        </authorList>
    </citation>
    <scope>NUCLEOTIDE SEQUENCE [LARGE SCALE GENOMIC DNA]</scope>
    <source>
        <strain evidence="1">HYR1</strain>
    </source>
</reference>
<evidence type="ECO:0000313" key="1">
    <source>
        <dbReference type="EMBL" id="RMZ98078.1"/>
    </source>
</evidence>
<evidence type="ECO:0000313" key="2">
    <source>
        <dbReference type="Proteomes" id="UP000276133"/>
    </source>
</evidence>
<organism evidence="1 2">
    <name type="scientific">Brachionus plicatilis</name>
    <name type="common">Marine rotifer</name>
    <name type="synonym">Brachionus muelleri</name>
    <dbReference type="NCBI Taxonomy" id="10195"/>
    <lineage>
        <taxon>Eukaryota</taxon>
        <taxon>Metazoa</taxon>
        <taxon>Spiralia</taxon>
        <taxon>Gnathifera</taxon>
        <taxon>Rotifera</taxon>
        <taxon>Eurotatoria</taxon>
        <taxon>Monogononta</taxon>
        <taxon>Pseudotrocha</taxon>
        <taxon>Ploima</taxon>
        <taxon>Brachionidae</taxon>
        <taxon>Brachionus</taxon>
    </lineage>
</organism>
<proteinExistence type="predicted"/>
<dbReference type="AlphaFoldDB" id="A0A3M7PGA9"/>
<accession>A0A3M7PGA9</accession>
<name>A0A3M7PGA9_BRAPC</name>
<protein>
    <submittedName>
        <fullName evidence="1">Uncharacterized protein</fullName>
    </submittedName>
</protein>
<gene>
    <name evidence="1" type="ORF">BpHYR1_038362</name>
</gene>
<dbReference type="EMBL" id="REGN01010998">
    <property type="protein sequence ID" value="RMZ98078.1"/>
    <property type="molecule type" value="Genomic_DNA"/>
</dbReference>
<keyword evidence="2" id="KW-1185">Reference proteome</keyword>